<dbReference type="Pfam" id="PF00096">
    <property type="entry name" value="zf-C2H2"/>
    <property type="match status" value="1"/>
</dbReference>
<keyword evidence="5" id="KW-0539">Nucleus</keyword>
<dbReference type="OrthoDB" id="6077919at2759"/>
<gene>
    <name evidence="9" type="ORF">L198_02391</name>
</gene>
<dbReference type="GO" id="GO:0008270">
    <property type="term" value="F:zinc ion binding"/>
    <property type="evidence" value="ECO:0007669"/>
    <property type="project" value="UniProtKB-KW"/>
</dbReference>
<dbReference type="GO" id="GO:0000981">
    <property type="term" value="F:DNA-binding transcription factor activity, RNA polymerase II-specific"/>
    <property type="evidence" value="ECO:0007669"/>
    <property type="project" value="TreeGrafter"/>
</dbReference>
<evidence type="ECO:0000256" key="6">
    <source>
        <dbReference type="PROSITE-ProRule" id="PRU00042"/>
    </source>
</evidence>
<feature type="compositionally biased region" description="Basic residues" evidence="7">
    <location>
        <begin position="1"/>
        <end position="10"/>
    </location>
</feature>
<dbReference type="PROSITE" id="PS50157">
    <property type="entry name" value="ZINC_FINGER_C2H2_2"/>
    <property type="match status" value="3"/>
</dbReference>
<dbReference type="InterPro" id="IPR036236">
    <property type="entry name" value="Znf_C2H2_sf"/>
</dbReference>
<organism evidence="9 10">
    <name type="scientific">Cryptococcus wingfieldii CBS 7118</name>
    <dbReference type="NCBI Taxonomy" id="1295528"/>
    <lineage>
        <taxon>Eukaryota</taxon>
        <taxon>Fungi</taxon>
        <taxon>Dikarya</taxon>
        <taxon>Basidiomycota</taxon>
        <taxon>Agaricomycotina</taxon>
        <taxon>Tremellomycetes</taxon>
        <taxon>Tremellales</taxon>
        <taxon>Cryptococcaceae</taxon>
        <taxon>Cryptococcus</taxon>
    </lineage>
</organism>
<evidence type="ECO:0000256" key="2">
    <source>
        <dbReference type="ARBA" id="ARBA00022737"/>
    </source>
</evidence>
<keyword evidence="4" id="KW-0862">Zinc</keyword>
<dbReference type="Proteomes" id="UP000094819">
    <property type="component" value="Unassembled WGS sequence"/>
</dbReference>
<dbReference type="GO" id="GO:0000978">
    <property type="term" value="F:RNA polymerase II cis-regulatory region sequence-specific DNA binding"/>
    <property type="evidence" value="ECO:0007669"/>
    <property type="project" value="TreeGrafter"/>
</dbReference>
<reference evidence="9 10" key="1">
    <citation type="submission" date="2016-06" db="EMBL/GenBank/DDBJ databases">
        <title>Evolution of pathogenesis and genome organization in the Tremellales.</title>
        <authorList>
            <person name="Cuomo C."/>
            <person name="Litvintseva A."/>
            <person name="Heitman J."/>
            <person name="Chen Y."/>
            <person name="Sun S."/>
            <person name="Springer D."/>
            <person name="Dromer F."/>
            <person name="Young S."/>
            <person name="Zeng Q."/>
            <person name="Chapman S."/>
            <person name="Gujja S."/>
            <person name="Saif S."/>
            <person name="Birren B."/>
        </authorList>
    </citation>
    <scope>NUCLEOTIDE SEQUENCE [LARGE SCALE GENOMIC DNA]</scope>
    <source>
        <strain evidence="9 10">CBS 7118</strain>
    </source>
</reference>
<evidence type="ECO:0000259" key="8">
    <source>
        <dbReference type="PROSITE" id="PS50157"/>
    </source>
</evidence>
<feature type="domain" description="C2H2-type" evidence="8">
    <location>
        <begin position="554"/>
        <end position="582"/>
    </location>
</feature>
<name>A0A1E3JRT1_9TREE</name>
<dbReference type="EMBL" id="AWGH01000005">
    <property type="protein sequence ID" value="ODO03543.1"/>
    <property type="molecule type" value="Genomic_DNA"/>
</dbReference>
<comment type="caution">
    <text evidence="9">The sequence shown here is derived from an EMBL/GenBank/DDBJ whole genome shotgun (WGS) entry which is preliminary data.</text>
</comment>
<dbReference type="SUPFAM" id="SSF57667">
    <property type="entry name" value="beta-beta-alpha zinc fingers"/>
    <property type="match status" value="2"/>
</dbReference>
<evidence type="ECO:0000256" key="7">
    <source>
        <dbReference type="SAM" id="MobiDB-lite"/>
    </source>
</evidence>
<dbReference type="GO" id="GO:0031519">
    <property type="term" value="C:PcG protein complex"/>
    <property type="evidence" value="ECO:0007669"/>
    <property type="project" value="TreeGrafter"/>
</dbReference>
<dbReference type="PANTHER" id="PTHR14003:SF23">
    <property type="entry name" value="ZINC FINGER PROTEIN 143"/>
    <property type="match status" value="1"/>
</dbReference>
<evidence type="ECO:0000256" key="1">
    <source>
        <dbReference type="ARBA" id="ARBA00022723"/>
    </source>
</evidence>
<feature type="compositionally biased region" description="Low complexity" evidence="7">
    <location>
        <begin position="29"/>
        <end position="39"/>
    </location>
</feature>
<feature type="region of interest" description="Disordered" evidence="7">
    <location>
        <begin position="1"/>
        <end position="126"/>
    </location>
</feature>
<dbReference type="SMART" id="SM00355">
    <property type="entry name" value="ZnF_C2H2"/>
    <property type="match status" value="6"/>
</dbReference>
<feature type="domain" description="C2H2-type" evidence="8">
    <location>
        <begin position="496"/>
        <end position="521"/>
    </location>
</feature>
<keyword evidence="2" id="KW-0677">Repeat</keyword>
<sequence>MPGKARKGKSSHNNDPNQTSLKGWVIPKPSSAASQPSSSNLTHQPAQKNPKRVATSSLEVQDFTTKRSKSRGDEASINPPTHKTAPRHPTTSTQDDLHSNSNSDDISSDEDEDDCGSDDDGRSDELDDGFARCIEAEKMPSTSLPVTGDDFWMSYLITPLEQHASRLGLKPTPLPETTYKRLSEVLDFVLANKSVYFVWTINSMSKNVRKRLLGLLGLFMPTNFQELLAGPNPPSATQIYSLIDANGVWFNEYGVRVDKLEGRSEVQSRSVGAYWKVALPKGSVHHHPPLRILIYTGQTAKVSPSDNTMGFRLRWRQHVNDAYGHDEANKKDSLFTKAFIKSREEYRMAFTPIVTVPVPVGTKLDIPFRNAVKFFARLSEAVCHEACSTIYRVDPGCAHTPKTFWENSPREYTGMNARDPLRESFGFWELGKPQRPSPNCSTCGKLFGTKTQRDQHEVEVHGPNTFVCKHDGCVYRCSSEKRLETHRKSVHGKKEFACKIEGCERKYGTKKLLNMHRKEVHGEKVHACDECEREYGTEGRLNMHRKEVHGEKVHACDECEKKFRTNSLLNAHNKKVHQEKTVSCKEIGCRTMFRYESQARTHMKRCHPERKFVV</sequence>
<feature type="compositionally biased region" description="Polar residues" evidence="7">
    <location>
        <begin position="11"/>
        <end position="21"/>
    </location>
</feature>
<proteinExistence type="predicted"/>
<dbReference type="InterPro" id="IPR013087">
    <property type="entry name" value="Znf_C2H2_type"/>
</dbReference>
<feature type="compositionally biased region" description="Polar residues" evidence="7">
    <location>
        <begin position="54"/>
        <end position="63"/>
    </location>
</feature>
<evidence type="ECO:0000256" key="5">
    <source>
        <dbReference type="ARBA" id="ARBA00023242"/>
    </source>
</evidence>
<dbReference type="AlphaFoldDB" id="A0A1E3JRT1"/>
<dbReference type="GeneID" id="30191604"/>
<accession>A0A1E3JRT1</accession>
<evidence type="ECO:0000256" key="4">
    <source>
        <dbReference type="ARBA" id="ARBA00022833"/>
    </source>
</evidence>
<keyword evidence="10" id="KW-1185">Reference proteome</keyword>
<feature type="compositionally biased region" description="Acidic residues" evidence="7">
    <location>
        <begin position="106"/>
        <end position="118"/>
    </location>
</feature>
<dbReference type="PANTHER" id="PTHR14003">
    <property type="entry name" value="TRANSCRIPTIONAL REPRESSOR PROTEIN YY"/>
    <property type="match status" value="1"/>
</dbReference>
<dbReference type="RefSeq" id="XP_019033594.1">
    <property type="nucleotide sequence ID" value="XM_019174542.1"/>
</dbReference>
<protein>
    <recommendedName>
        <fullName evidence="8">C2H2-type domain-containing protein</fullName>
    </recommendedName>
</protein>
<evidence type="ECO:0000313" key="10">
    <source>
        <dbReference type="Proteomes" id="UP000094819"/>
    </source>
</evidence>
<feature type="domain" description="C2H2-type" evidence="8">
    <location>
        <begin position="526"/>
        <end position="549"/>
    </location>
</feature>
<evidence type="ECO:0000256" key="3">
    <source>
        <dbReference type="ARBA" id="ARBA00022771"/>
    </source>
</evidence>
<keyword evidence="3 6" id="KW-0863">Zinc-finger</keyword>
<dbReference type="Pfam" id="PF13912">
    <property type="entry name" value="zf-C2H2_6"/>
    <property type="match status" value="1"/>
</dbReference>
<keyword evidence="1" id="KW-0479">Metal-binding</keyword>
<dbReference type="GO" id="GO:0000785">
    <property type="term" value="C:chromatin"/>
    <property type="evidence" value="ECO:0007669"/>
    <property type="project" value="TreeGrafter"/>
</dbReference>
<evidence type="ECO:0000313" key="9">
    <source>
        <dbReference type="EMBL" id="ODO03543.1"/>
    </source>
</evidence>
<dbReference type="Gene3D" id="3.30.160.60">
    <property type="entry name" value="Classic Zinc Finger"/>
    <property type="match status" value="3"/>
</dbReference>
<dbReference type="GO" id="GO:0005667">
    <property type="term" value="C:transcription regulator complex"/>
    <property type="evidence" value="ECO:0007669"/>
    <property type="project" value="TreeGrafter"/>
</dbReference>
<dbReference type="PROSITE" id="PS00028">
    <property type="entry name" value="ZINC_FINGER_C2H2_1"/>
    <property type="match status" value="6"/>
</dbReference>